<name>A0A4Q0SUX8_9BACT</name>
<dbReference type="EC" id="2.6.1.42" evidence="17"/>
<evidence type="ECO:0000256" key="3">
    <source>
        <dbReference type="ARBA" id="ARBA00004824"/>
    </source>
</evidence>
<comment type="pathway">
    <text evidence="4 17">Amino-acid biosynthesis; L-valine biosynthesis; L-valine from pyruvate: step 4/4.</text>
</comment>
<dbReference type="InterPro" id="IPR018300">
    <property type="entry name" value="Aminotrans_IV_CS"/>
</dbReference>
<dbReference type="Proteomes" id="UP000289437">
    <property type="component" value="Unassembled WGS sequence"/>
</dbReference>
<dbReference type="GO" id="GO:0052656">
    <property type="term" value="F:L-isoleucine-2-oxoglutarate transaminase activity"/>
    <property type="evidence" value="ECO:0007669"/>
    <property type="project" value="RHEA"/>
</dbReference>
<comment type="catalytic activity">
    <reaction evidence="14 17">
        <text>L-leucine + 2-oxoglutarate = 4-methyl-2-oxopentanoate + L-glutamate</text>
        <dbReference type="Rhea" id="RHEA:18321"/>
        <dbReference type="ChEBI" id="CHEBI:16810"/>
        <dbReference type="ChEBI" id="CHEBI:17865"/>
        <dbReference type="ChEBI" id="CHEBI:29985"/>
        <dbReference type="ChEBI" id="CHEBI:57427"/>
        <dbReference type="EC" id="2.6.1.42"/>
    </reaction>
</comment>
<dbReference type="GO" id="GO:0009098">
    <property type="term" value="P:L-leucine biosynthetic process"/>
    <property type="evidence" value="ECO:0007669"/>
    <property type="project" value="UniProtKB-UniPathway"/>
</dbReference>
<dbReference type="InterPro" id="IPR043131">
    <property type="entry name" value="BCAT-like_N"/>
</dbReference>
<evidence type="ECO:0000256" key="11">
    <source>
        <dbReference type="ARBA" id="ARBA00023304"/>
    </source>
</evidence>
<keyword evidence="8 17" id="KW-0028">Amino-acid biosynthesis</keyword>
<dbReference type="GO" id="GO:0052654">
    <property type="term" value="F:L-leucine-2-oxoglutarate transaminase activity"/>
    <property type="evidence" value="ECO:0007669"/>
    <property type="project" value="RHEA"/>
</dbReference>
<dbReference type="InterPro" id="IPR036038">
    <property type="entry name" value="Aminotransferase-like"/>
</dbReference>
<dbReference type="GO" id="GO:0005829">
    <property type="term" value="C:cytosol"/>
    <property type="evidence" value="ECO:0007669"/>
    <property type="project" value="TreeGrafter"/>
</dbReference>
<dbReference type="GO" id="GO:0009097">
    <property type="term" value="P:isoleucine biosynthetic process"/>
    <property type="evidence" value="ECO:0007669"/>
    <property type="project" value="UniProtKB-UniPathway"/>
</dbReference>
<evidence type="ECO:0000256" key="17">
    <source>
        <dbReference type="RuleBase" id="RU364094"/>
    </source>
</evidence>
<dbReference type="InterPro" id="IPR033939">
    <property type="entry name" value="BCAT_family"/>
</dbReference>
<evidence type="ECO:0000256" key="12">
    <source>
        <dbReference type="ARBA" id="ARBA00048212"/>
    </source>
</evidence>
<proteinExistence type="inferred from homology"/>
<dbReference type="Gene3D" id="3.20.10.10">
    <property type="entry name" value="D-amino Acid Aminotransferase, subunit A, domain 2"/>
    <property type="match status" value="1"/>
</dbReference>
<evidence type="ECO:0000256" key="6">
    <source>
        <dbReference type="ARBA" id="ARBA00009320"/>
    </source>
</evidence>
<evidence type="ECO:0000256" key="10">
    <source>
        <dbReference type="ARBA" id="ARBA00022898"/>
    </source>
</evidence>
<accession>A0A4Q0SUX8</accession>
<evidence type="ECO:0000256" key="4">
    <source>
        <dbReference type="ARBA" id="ARBA00004931"/>
    </source>
</evidence>
<dbReference type="PANTHER" id="PTHR42743:SF11">
    <property type="entry name" value="AMINODEOXYCHORISMATE LYASE"/>
    <property type="match status" value="1"/>
</dbReference>
<dbReference type="Pfam" id="PF01063">
    <property type="entry name" value="Aminotran_4"/>
    <property type="match status" value="1"/>
</dbReference>
<evidence type="ECO:0000256" key="7">
    <source>
        <dbReference type="ARBA" id="ARBA00022576"/>
    </source>
</evidence>
<gene>
    <name evidence="17" type="primary">ilvE</name>
    <name evidence="18" type="ORF">GRAN_3650</name>
</gene>
<comment type="cofactor">
    <cofactor evidence="1 16">
        <name>pyridoxal 5'-phosphate</name>
        <dbReference type="ChEBI" id="CHEBI:597326"/>
    </cofactor>
</comment>
<comment type="function">
    <text evidence="2 17">Acts on leucine, isoleucine and valine.</text>
</comment>
<keyword evidence="19" id="KW-1185">Reference proteome</keyword>
<dbReference type="UniPathway" id="UPA00047">
    <property type="reaction ID" value="UER00058"/>
</dbReference>
<dbReference type="GO" id="GO:0009099">
    <property type="term" value="P:L-valine biosynthetic process"/>
    <property type="evidence" value="ECO:0007669"/>
    <property type="project" value="UniProtKB-UniPathway"/>
</dbReference>
<keyword evidence="11 17" id="KW-0100">Branched-chain amino acid biosynthesis</keyword>
<comment type="pathway">
    <text evidence="5 17">Amino-acid biosynthesis; L-leucine biosynthesis; L-leucine from 3-methyl-2-oxobutanoate: step 4/4.</text>
</comment>
<comment type="similarity">
    <text evidence="6 15">Belongs to the class-IV pyridoxal-phosphate-dependent aminotransferase family.</text>
</comment>
<dbReference type="NCBIfam" id="TIGR01122">
    <property type="entry name" value="ilvE_I"/>
    <property type="match status" value="1"/>
</dbReference>
<dbReference type="UniPathway" id="UPA00048">
    <property type="reaction ID" value="UER00073"/>
</dbReference>
<dbReference type="PANTHER" id="PTHR42743">
    <property type="entry name" value="AMINO-ACID AMINOTRANSFERASE"/>
    <property type="match status" value="1"/>
</dbReference>
<keyword evidence="9 17" id="KW-0808">Transferase</keyword>
<dbReference type="AlphaFoldDB" id="A0A4Q0SUX8"/>
<reference evidence="19" key="2">
    <citation type="submission" date="2019-02" db="EMBL/GenBank/DDBJ databases">
        <title>Granulicella sibirica sp. nov., a psychrotolerant acidobacterium isolated from an organic soil layer in forested tundra, West Siberia.</title>
        <authorList>
            <person name="Oshkin I.Y."/>
            <person name="Kulichevskaya I.S."/>
            <person name="Rijpstra W.I.C."/>
            <person name="Sinninghe Damste J.S."/>
            <person name="Rakitin A.L."/>
            <person name="Ravin N.V."/>
            <person name="Dedysh S.N."/>
        </authorList>
    </citation>
    <scope>NUCLEOTIDE SEQUENCE [LARGE SCALE GENOMIC DNA]</scope>
    <source>
        <strain evidence="19">AF10</strain>
    </source>
</reference>
<dbReference type="Gene3D" id="3.30.470.10">
    <property type="match status" value="1"/>
</dbReference>
<evidence type="ECO:0000256" key="13">
    <source>
        <dbReference type="ARBA" id="ARBA00048798"/>
    </source>
</evidence>
<comment type="catalytic activity">
    <reaction evidence="12 17">
        <text>L-valine + 2-oxoglutarate = 3-methyl-2-oxobutanoate + L-glutamate</text>
        <dbReference type="Rhea" id="RHEA:24813"/>
        <dbReference type="ChEBI" id="CHEBI:11851"/>
        <dbReference type="ChEBI" id="CHEBI:16810"/>
        <dbReference type="ChEBI" id="CHEBI:29985"/>
        <dbReference type="ChEBI" id="CHEBI:57762"/>
        <dbReference type="EC" id="2.6.1.42"/>
    </reaction>
</comment>
<evidence type="ECO:0000256" key="9">
    <source>
        <dbReference type="ARBA" id="ARBA00022679"/>
    </source>
</evidence>
<evidence type="ECO:0000256" key="8">
    <source>
        <dbReference type="ARBA" id="ARBA00022605"/>
    </source>
</evidence>
<dbReference type="PROSITE" id="PS00770">
    <property type="entry name" value="AA_TRANSFER_CLASS_4"/>
    <property type="match status" value="1"/>
</dbReference>
<dbReference type="EMBL" id="RDSM01000003">
    <property type="protein sequence ID" value="RXH54547.1"/>
    <property type="molecule type" value="Genomic_DNA"/>
</dbReference>
<comment type="pathway">
    <text evidence="3 17">Amino-acid biosynthesis; L-isoleucine biosynthesis; L-isoleucine from 2-oxobutanoate: step 4/4.</text>
</comment>
<evidence type="ECO:0000256" key="2">
    <source>
        <dbReference type="ARBA" id="ARBA00003109"/>
    </source>
</evidence>
<dbReference type="InterPro" id="IPR050571">
    <property type="entry name" value="Class-IV_PLP-Dep_Aminotrnsfr"/>
</dbReference>
<keyword evidence="7 17" id="KW-0032">Aminotransferase</keyword>
<protein>
    <recommendedName>
        <fullName evidence="17">Branched-chain-amino-acid aminotransferase</fullName>
        <shortName evidence="17">BCAT</shortName>
        <ecNumber evidence="17">2.6.1.42</ecNumber>
    </recommendedName>
</protein>
<keyword evidence="10 16" id="KW-0663">Pyridoxal phosphate</keyword>
<evidence type="ECO:0000256" key="1">
    <source>
        <dbReference type="ARBA" id="ARBA00001933"/>
    </source>
</evidence>
<comment type="caution">
    <text evidence="18">The sequence shown here is derived from an EMBL/GenBank/DDBJ whole genome shotgun (WGS) entry which is preliminary data.</text>
</comment>
<dbReference type="CDD" id="cd01557">
    <property type="entry name" value="BCAT_beta_family"/>
    <property type="match status" value="1"/>
</dbReference>
<organism evidence="18 19">
    <name type="scientific">Granulicella sibirica</name>
    <dbReference type="NCBI Taxonomy" id="2479048"/>
    <lineage>
        <taxon>Bacteria</taxon>
        <taxon>Pseudomonadati</taxon>
        <taxon>Acidobacteriota</taxon>
        <taxon>Terriglobia</taxon>
        <taxon>Terriglobales</taxon>
        <taxon>Acidobacteriaceae</taxon>
        <taxon>Granulicella</taxon>
    </lineage>
</organism>
<evidence type="ECO:0000256" key="14">
    <source>
        <dbReference type="ARBA" id="ARBA00049229"/>
    </source>
</evidence>
<dbReference type="InterPro" id="IPR043132">
    <property type="entry name" value="BCAT-like_C"/>
</dbReference>
<dbReference type="UniPathway" id="UPA00049">
    <property type="reaction ID" value="UER00062"/>
</dbReference>
<dbReference type="SUPFAM" id="SSF56752">
    <property type="entry name" value="D-aminoacid aminotransferase-like PLP-dependent enzymes"/>
    <property type="match status" value="1"/>
</dbReference>
<comment type="catalytic activity">
    <reaction evidence="13 17">
        <text>L-isoleucine + 2-oxoglutarate = (S)-3-methyl-2-oxopentanoate + L-glutamate</text>
        <dbReference type="Rhea" id="RHEA:24801"/>
        <dbReference type="ChEBI" id="CHEBI:16810"/>
        <dbReference type="ChEBI" id="CHEBI:29985"/>
        <dbReference type="ChEBI" id="CHEBI:35146"/>
        <dbReference type="ChEBI" id="CHEBI:58045"/>
        <dbReference type="EC" id="2.6.1.42"/>
    </reaction>
</comment>
<dbReference type="InterPro" id="IPR001544">
    <property type="entry name" value="Aminotrans_IV"/>
</dbReference>
<evidence type="ECO:0000256" key="16">
    <source>
        <dbReference type="RuleBase" id="RU004516"/>
    </source>
</evidence>
<dbReference type="GO" id="GO:0052655">
    <property type="term" value="F:L-valine-2-oxoglutarate transaminase activity"/>
    <property type="evidence" value="ECO:0007669"/>
    <property type="project" value="RHEA"/>
</dbReference>
<evidence type="ECO:0000313" key="18">
    <source>
        <dbReference type="EMBL" id="RXH54547.1"/>
    </source>
</evidence>
<dbReference type="NCBIfam" id="NF005146">
    <property type="entry name" value="PRK06606.1"/>
    <property type="match status" value="1"/>
</dbReference>
<reference evidence="18 19" key="1">
    <citation type="submission" date="2018-11" db="EMBL/GenBank/DDBJ databases">
        <authorList>
            <person name="Mardanov A.V."/>
            <person name="Ravin N.V."/>
            <person name="Dedysh S.N."/>
        </authorList>
    </citation>
    <scope>NUCLEOTIDE SEQUENCE [LARGE SCALE GENOMIC DNA]</scope>
    <source>
        <strain evidence="18 19">AF10</strain>
    </source>
</reference>
<evidence type="ECO:0000256" key="15">
    <source>
        <dbReference type="RuleBase" id="RU004106"/>
    </source>
</evidence>
<dbReference type="FunFam" id="3.20.10.10:FF:000002">
    <property type="entry name" value="D-alanine aminotransferase"/>
    <property type="match status" value="1"/>
</dbReference>
<dbReference type="InterPro" id="IPR005785">
    <property type="entry name" value="B_amino_transI"/>
</dbReference>
<evidence type="ECO:0000313" key="19">
    <source>
        <dbReference type="Proteomes" id="UP000289437"/>
    </source>
</evidence>
<sequence>MLPILSRQRIASSTISACVCHFEPHFGAFRRPGLAIERYNRSLRSSTMPLETTAHIWHNGKLIRWEDAQIHVMSHVIHYGSSVFEGIRCYQQPGGAGVFRLQEHMARLVDSAKIYRMPLPYTAEQLSDAVVDVIEANGVAPCYIRPIAFRGYGEIGVNPLKSPVEVYIANFPWGKYVPGDAGADVCVSSWSRLAPNTMPSLAKAGANYMNSQLIRMEAEINGYSEGIALDVNGYLSEGSGENLFLVRGGVLYTTPLANSVLNGITRSSVLTIAKELGITVVEQAMPREMLYICDEAFFTGTAAEVTHLRSVDRITIGDGKMGPITRSIHDEFFALVNGTKTDRFNWLTPVNVRVPVSV</sequence>
<evidence type="ECO:0000256" key="5">
    <source>
        <dbReference type="ARBA" id="ARBA00005072"/>
    </source>
</evidence>